<proteinExistence type="predicted"/>
<sequence length="111" mass="11657">MSTLTMNRLSPAVTVLASMAARFPGLPAPNAEVSRIYLDQVTLSVYDDLGQFEVWRSALGVAPAGVVLETECGGGPLMWLRANVVVDGVTVELVGYGHILTDRSEAPAGVA</sequence>
<dbReference type="RefSeq" id="WP_344509120.1">
    <property type="nucleotide sequence ID" value="NZ_BAAATU010000009.1"/>
</dbReference>
<dbReference type="Proteomes" id="UP001596200">
    <property type="component" value="Unassembled WGS sequence"/>
</dbReference>
<dbReference type="EMBL" id="JBHSPU010000017">
    <property type="protein sequence ID" value="MFC5916036.1"/>
    <property type="molecule type" value="Genomic_DNA"/>
</dbReference>
<name>A0ABW1GMF3_9ACTN</name>
<keyword evidence="2" id="KW-1185">Reference proteome</keyword>
<protein>
    <submittedName>
        <fullName evidence="1">Uncharacterized protein</fullName>
    </submittedName>
</protein>
<comment type="caution">
    <text evidence="1">The sequence shown here is derived from an EMBL/GenBank/DDBJ whole genome shotgun (WGS) entry which is preliminary data.</text>
</comment>
<organism evidence="1 2">
    <name type="scientific">Streptomyces pulveraceus</name>
    <dbReference type="NCBI Taxonomy" id="68258"/>
    <lineage>
        <taxon>Bacteria</taxon>
        <taxon>Bacillati</taxon>
        <taxon>Actinomycetota</taxon>
        <taxon>Actinomycetes</taxon>
        <taxon>Kitasatosporales</taxon>
        <taxon>Streptomycetaceae</taxon>
        <taxon>Streptomyces</taxon>
    </lineage>
</organism>
<evidence type="ECO:0000313" key="2">
    <source>
        <dbReference type="Proteomes" id="UP001596200"/>
    </source>
</evidence>
<reference evidence="2" key="1">
    <citation type="journal article" date="2019" name="Int. J. Syst. Evol. Microbiol.">
        <title>The Global Catalogue of Microorganisms (GCM) 10K type strain sequencing project: providing services to taxonomists for standard genome sequencing and annotation.</title>
        <authorList>
            <consortium name="The Broad Institute Genomics Platform"/>
            <consortium name="The Broad Institute Genome Sequencing Center for Infectious Disease"/>
            <person name="Wu L."/>
            <person name="Ma J."/>
        </authorList>
    </citation>
    <scope>NUCLEOTIDE SEQUENCE [LARGE SCALE GENOMIC DNA]</scope>
    <source>
        <strain evidence="2">JCM 4147</strain>
    </source>
</reference>
<gene>
    <name evidence="1" type="ORF">ACFP1B_21805</name>
</gene>
<accession>A0ABW1GMF3</accession>
<evidence type="ECO:0000313" key="1">
    <source>
        <dbReference type="EMBL" id="MFC5916036.1"/>
    </source>
</evidence>